<evidence type="ECO:0000256" key="1">
    <source>
        <dbReference type="SAM" id="SignalP"/>
    </source>
</evidence>
<dbReference type="PROSITE" id="PS51257">
    <property type="entry name" value="PROKAR_LIPOPROTEIN"/>
    <property type="match status" value="1"/>
</dbReference>
<dbReference type="AlphaFoldDB" id="A0A7H9ASQ2"/>
<dbReference type="Proteomes" id="UP000509302">
    <property type="component" value="Chromosome"/>
</dbReference>
<dbReference type="KEGG" id="cagg:HYG79_14130"/>
<name>A0A7H9ASQ2_9FLAO</name>
<evidence type="ECO:0000313" key="3">
    <source>
        <dbReference type="Proteomes" id="UP000509302"/>
    </source>
</evidence>
<dbReference type="EMBL" id="CP058595">
    <property type="protein sequence ID" value="QLG46437.1"/>
    <property type="molecule type" value="Genomic_DNA"/>
</dbReference>
<feature type="signal peptide" evidence="1">
    <location>
        <begin position="1"/>
        <end position="19"/>
    </location>
</feature>
<keyword evidence="1" id="KW-0732">Signal</keyword>
<accession>A0A7H9ASQ2</accession>
<protein>
    <recommendedName>
        <fullName evidence="4">Outer membrane beta-barrel protein</fullName>
    </recommendedName>
</protein>
<proteinExistence type="predicted"/>
<organism evidence="2 3">
    <name type="scientific">Costertonia aggregata</name>
    <dbReference type="NCBI Taxonomy" id="343403"/>
    <lineage>
        <taxon>Bacteria</taxon>
        <taxon>Pseudomonadati</taxon>
        <taxon>Bacteroidota</taxon>
        <taxon>Flavobacteriia</taxon>
        <taxon>Flavobacteriales</taxon>
        <taxon>Flavobacteriaceae</taxon>
        <taxon>Costertonia</taxon>
    </lineage>
</organism>
<evidence type="ECO:0008006" key="4">
    <source>
        <dbReference type="Google" id="ProtNLM"/>
    </source>
</evidence>
<keyword evidence="3" id="KW-1185">Reference proteome</keyword>
<sequence>MKNILVLTAMLFFGCFSQAQVDRTNFRAGINGGLVMGDLSEAYSLNLGFDVYLHWGLSEEIDLGLTTGFSNVFGEKQTISAGGVSVETKFDNIQYLPLAASLRIYPFTGFKLGGDLGYAVGINSGNDGGLYYRPTIGVDINGSTELNVSYAVVDSDIDISSALVGILFLF</sequence>
<gene>
    <name evidence="2" type="ORF">HYG79_14130</name>
</gene>
<evidence type="ECO:0000313" key="2">
    <source>
        <dbReference type="EMBL" id="QLG46437.1"/>
    </source>
</evidence>
<reference evidence="2 3" key="1">
    <citation type="journal article" date="2006" name="Int. J. Syst. Evol. Microbiol.">
        <title>Costertonia aggregata gen. nov., sp. nov., a mesophilic marine bacterium of the family Flavobacteriaceae, isolated from a mature biofilm.</title>
        <authorList>
            <person name="Kwon K.K."/>
            <person name="Lee Y.K."/>
            <person name="Lee H.K."/>
        </authorList>
    </citation>
    <scope>NUCLEOTIDE SEQUENCE [LARGE SCALE GENOMIC DNA]</scope>
    <source>
        <strain evidence="2 3">KCCM 42265</strain>
    </source>
</reference>
<dbReference type="RefSeq" id="WP_179242716.1">
    <property type="nucleotide sequence ID" value="NZ_CP058595.1"/>
</dbReference>
<feature type="chain" id="PRO_5028821697" description="Outer membrane beta-barrel protein" evidence="1">
    <location>
        <begin position="20"/>
        <end position="170"/>
    </location>
</feature>